<name>A0ABQ4V3K7_9HYPH</name>
<dbReference type="RefSeq" id="WP_238308750.1">
    <property type="nucleotide sequence ID" value="NZ_BPRE01000021.1"/>
</dbReference>
<sequence>MSELDPNALPPVTDEVIAARRREMAVEHILFGALRHLAGRHPEMLDELEGSLPHLWDRSEGTARDDEAVREIARRFIKSLRAEA</sequence>
<proteinExistence type="predicted"/>
<protein>
    <submittedName>
        <fullName evidence="1">Uncharacterized protein</fullName>
    </submittedName>
</protein>
<evidence type="ECO:0000313" key="1">
    <source>
        <dbReference type="EMBL" id="GJE78203.1"/>
    </source>
</evidence>
<evidence type="ECO:0000313" key="2">
    <source>
        <dbReference type="Proteomes" id="UP001055093"/>
    </source>
</evidence>
<reference evidence="1" key="1">
    <citation type="journal article" date="2021" name="Front. Microbiol.">
        <title>Comprehensive Comparative Genomics and Phenotyping of Methylobacterium Species.</title>
        <authorList>
            <person name="Alessa O."/>
            <person name="Ogura Y."/>
            <person name="Fujitani Y."/>
            <person name="Takami H."/>
            <person name="Hayashi T."/>
            <person name="Sahin N."/>
            <person name="Tani A."/>
        </authorList>
    </citation>
    <scope>NUCLEOTIDE SEQUENCE</scope>
    <source>
        <strain evidence="1">DSM 14458</strain>
    </source>
</reference>
<gene>
    <name evidence="1" type="ORF">BGCPKDLD_4815</name>
</gene>
<dbReference type="Proteomes" id="UP001055093">
    <property type="component" value="Unassembled WGS sequence"/>
</dbReference>
<keyword evidence="2" id="KW-1185">Reference proteome</keyword>
<dbReference type="EMBL" id="BPRE01000021">
    <property type="protein sequence ID" value="GJE78203.1"/>
    <property type="molecule type" value="Genomic_DNA"/>
</dbReference>
<reference evidence="1" key="2">
    <citation type="submission" date="2021-08" db="EMBL/GenBank/DDBJ databases">
        <authorList>
            <person name="Tani A."/>
            <person name="Ola A."/>
            <person name="Ogura Y."/>
            <person name="Katsura K."/>
            <person name="Hayashi T."/>
        </authorList>
    </citation>
    <scope>NUCLEOTIDE SEQUENCE</scope>
    <source>
        <strain evidence="1">DSM 14458</strain>
    </source>
</reference>
<organism evidence="1 2">
    <name type="scientific">Methylorubrum suomiense</name>
    <dbReference type="NCBI Taxonomy" id="144191"/>
    <lineage>
        <taxon>Bacteria</taxon>
        <taxon>Pseudomonadati</taxon>
        <taxon>Pseudomonadota</taxon>
        <taxon>Alphaproteobacteria</taxon>
        <taxon>Hyphomicrobiales</taxon>
        <taxon>Methylobacteriaceae</taxon>
        <taxon>Methylorubrum</taxon>
    </lineage>
</organism>
<accession>A0ABQ4V3K7</accession>
<comment type="caution">
    <text evidence="1">The sequence shown here is derived from an EMBL/GenBank/DDBJ whole genome shotgun (WGS) entry which is preliminary data.</text>
</comment>